<evidence type="ECO:0000313" key="3">
    <source>
        <dbReference type="EMBL" id="OUM49481.1"/>
    </source>
</evidence>
<feature type="transmembrane region" description="Helical" evidence="2">
    <location>
        <begin position="38"/>
        <end position="59"/>
    </location>
</feature>
<evidence type="ECO:0000313" key="4">
    <source>
        <dbReference type="Proteomes" id="UP000195321"/>
    </source>
</evidence>
<feature type="compositionally biased region" description="Gly residues" evidence="1">
    <location>
        <begin position="133"/>
        <end position="144"/>
    </location>
</feature>
<comment type="caution">
    <text evidence="3">The sequence shown here is derived from an EMBL/GenBank/DDBJ whole genome shotgun (WGS) entry which is preliminary data.</text>
</comment>
<gene>
    <name evidence="3" type="ORF">BW425_06770</name>
</gene>
<dbReference type="AlphaFoldDB" id="A0A1Y3MKR3"/>
<feature type="region of interest" description="Disordered" evidence="1">
    <location>
        <begin position="96"/>
        <end position="144"/>
    </location>
</feature>
<feature type="compositionally biased region" description="Basic residues" evidence="1">
    <location>
        <begin position="101"/>
        <end position="110"/>
    </location>
</feature>
<proteinExistence type="predicted"/>
<accession>A0A1Y3MKR3</accession>
<dbReference type="RefSeq" id="WP_016116613.1">
    <property type="nucleotide sequence ID" value="NZ_CP189809.1"/>
</dbReference>
<protein>
    <submittedName>
        <fullName evidence="3">Uncharacterized protein</fullName>
    </submittedName>
</protein>
<evidence type="ECO:0000256" key="1">
    <source>
        <dbReference type="SAM" id="MobiDB-lite"/>
    </source>
</evidence>
<evidence type="ECO:0000256" key="2">
    <source>
        <dbReference type="SAM" id="Phobius"/>
    </source>
</evidence>
<organism evidence="3 4">
    <name type="scientific">Bacillus pseudomycoides</name>
    <dbReference type="NCBI Taxonomy" id="64104"/>
    <lineage>
        <taxon>Bacteria</taxon>
        <taxon>Bacillati</taxon>
        <taxon>Bacillota</taxon>
        <taxon>Bacilli</taxon>
        <taxon>Bacillales</taxon>
        <taxon>Bacillaceae</taxon>
        <taxon>Bacillus</taxon>
        <taxon>Bacillus cereus group</taxon>
    </lineage>
</organism>
<keyword evidence="2" id="KW-0812">Transmembrane</keyword>
<reference evidence="3 4" key="1">
    <citation type="submission" date="2017-02" db="EMBL/GenBank/DDBJ databases">
        <title>Bacillus pseudomycoides isolate FSL K6-0042.</title>
        <authorList>
            <person name="Kovac J."/>
        </authorList>
    </citation>
    <scope>NUCLEOTIDE SEQUENCE [LARGE SCALE GENOMIC DNA]</scope>
    <source>
        <strain evidence="3 4">FSL K6-0042</strain>
    </source>
</reference>
<feature type="compositionally biased region" description="Low complexity" evidence="1">
    <location>
        <begin position="111"/>
        <end position="132"/>
    </location>
</feature>
<keyword evidence="2" id="KW-1133">Transmembrane helix</keyword>
<feature type="transmembrane region" description="Helical" evidence="2">
    <location>
        <begin position="71"/>
        <end position="92"/>
    </location>
</feature>
<dbReference type="EMBL" id="MWPX01000005">
    <property type="protein sequence ID" value="OUM49481.1"/>
    <property type="molecule type" value="Genomic_DNA"/>
</dbReference>
<sequence length="144" mass="16335">MGRKSRKKKQIKQQKYIKKKQEQNISFEKKLALRIEKIARYISMIIYVIVCMFLLGGFYQLEITPEFLEETLGVIALMVAVGMFFVLFDTIWPSRESEKDKKRKQKRKRSSYSSNSSSGFVNYSDNDCSSSGDSGGGDCGGGGD</sequence>
<dbReference type="Proteomes" id="UP000195321">
    <property type="component" value="Unassembled WGS sequence"/>
</dbReference>
<keyword evidence="2" id="KW-0472">Membrane</keyword>
<name>A0A1Y3MKR3_9BACI</name>